<evidence type="ECO:0000256" key="1">
    <source>
        <dbReference type="RuleBase" id="RU366020"/>
    </source>
</evidence>
<comment type="cofactor">
    <cofactor evidence="1">
        <name>Mn(2+)</name>
        <dbReference type="ChEBI" id="CHEBI:29035"/>
    </cofactor>
</comment>
<dbReference type="OrthoDB" id="25675at2759"/>
<dbReference type="InterPro" id="IPR001932">
    <property type="entry name" value="PPM-type_phosphatase-like_dom"/>
</dbReference>
<protein>
    <recommendedName>
        <fullName evidence="1">Protein phosphatase</fullName>
        <ecNumber evidence="1">3.1.3.16</ecNumber>
    </recommendedName>
</protein>
<feature type="domain" description="PPM-type phosphatase" evidence="2">
    <location>
        <begin position="111"/>
        <end position="379"/>
    </location>
</feature>
<gene>
    <name evidence="3" type="ORF">TRUGW13939_00059</name>
</gene>
<evidence type="ECO:0000313" key="4">
    <source>
        <dbReference type="Proteomes" id="UP000509510"/>
    </source>
</evidence>
<dbReference type="PANTHER" id="PTHR12320:SF24">
    <property type="entry name" value="PROTEIN PHOSPHATASE"/>
    <property type="match status" value="1"/>
</dbReference>
<keyword evidence="1" id="KW-0460">Magnesium</keyword>
<comment type="catalytic activity">
    <reaction evidence="1">
        <text>O-phospho-L-seryl-[protein] + H2O = L-seryl-[protein] + phosphate</text>
        <dbReference type="Rhea" id="RHEA:20629"/>
        <dbReference type="Rhea" id="RHEA-COMP:9863"/>
        <dbReference type="Rhea" id="RHEA-COMP:11604"/>
        <dbReference type="ChEBI" id="CHEBI:15377"/>
        <dbReference type="ChEBI" id="CHEBI:29999"/>
        <dbReference type="ChEBI" id="CHEBI:43474"/>
        <dbReference type="ChEBI" id="CHEBI:83421"/>
        <dbReference type="EC" id="3.1.3.16"/>
    </reaction>
</comment>
<dbReference type="AlphaFoldDB" id="A0A7H8QG82"/>
<dbReference type="SUPFAM" id="SSF81606">
    <property type="entry name" value="PP2C-like"/>
    <property type="match status" value="1"/>
</dbReference>
<sequence>MVTAISAHPSALRALAASPLTRRPQLQPLHSLPILSRPSHQYHTATFGSKTPSPENVESSLSKTIFRFETGYALRPKRPSRPFPPPFVSIPSTSFSDPLTTHFKSQDRRPKVGGELIRGLTNGDDAILAADNFLGVNDGVGAWATKPQGHAALWSRLILHFWALECERRTSCKSTPDTVEFLQHAYEETLNSTNQWLGTTTSATALLYSTSNNNNNAKPLLYVTNIGDCQIIVIRPSDGKILFKSREQWHWFDCPYQLGTNSVDQPLSNAVLNTLELAEDDIVLAVSDGVIDNLWDHEVLANVLESLDKWESGDIGNWEAAGLSSAGSMVFVARRLLHAALAVAQDPFAESPYMEKAIDEGLTIEGGKMDDISVVIGQSSFPDSVSTNSTTTTLQQTANVGRKRESKYDLLNNHHMPENLQDIEKLKCFEEEGNF</sequence>
<dbReference type="Gene3D" id="3.60.40.10">
    <property type="entry name" value="PPM-type phosphatase domain"/>
    <property type="match status" value="1"/>
</dbReference>
<dbReference type="Proteomes" id="UP000509510">
    <property type="component" value="Chromosome I"/>
</dbReference>
<proteinExistence type="inferred from homology"/>
<comment type="similarity">
    <text evidence="1">Belongs to the PP2C family.</text>
</comment>
<dbReference type="RefSeq" id="XP_035339167.1">
    <property type="nucleotide sequence ID" value="XM_035483274.1"/>
</dbReference>
<dbReference type="GO" id="GO:0004722">
    <property type="term" value="F:protein serine/threonine phosphatase activity"/>
    <property type="evidence" value="ECO:0007669"/>
    <property type="project" value="UniProtKB-EC"/>
</dbReference>
<comment type="cofactor">
    <cofactor evidence="1">
        <name>Mg(2+)</name>
        <dbReference type="ChEBI" id="CHEBI:18420"/>
    </cofactor>
</comment>
<keyword evidence="1" id="KW-0378">Hydrolase</keyword>
<dbReference type="GeneID" id="55987576"/>
<dbReference type="KEGG" id="trg:TRUGW13939_00059"/>
<evidence type="ECO:0000313" key="3">
    <source>
        <dbReference type="EMBL" id="QKX52988.1"/>
    </source>
</evidence>
<dbReference type="InterPro" id="IPR039123">
    <property type="entry name" value="PPTC7"/>
</dbReference>
<keyword evidence="4" id="KW-1185">Reference proteome</keyword>
<dbReference type="PROSITE" id="PS51746">
    <property type="entry name" value="PPM_2"/>
    <property type="match status" value="1"/>
</dbReference>
<organism evidence="3 4">
    <name type="scientific">Talaromyces rugulosus</name>
    <name type="common">Penicillium rugulosum</name>
    <dbReference type="NCBI Taxonomy" id="121627"/>
    <lineage>
        <taxon>Eukaryota</taxon>
        <taxon>Fungi</taxon>
        <taxon>Dikarya</taxon>
        <taxon>Ascomycota</taxon>
        <taxon>Pezizomycotina</taxon>
        <taxon>Eurotiomycetes</taxon>
        <taxon>Eurotiomycetidae</taxon>
        <taxon>Eurotiales</taxon>
        <taxon>Trichocomaceae</taxon>
        <taxon>Talaromyces</taxon>
        <taxon>Talaromyces sect. Islandici</taxon>
    </lineage>
</organism>
<comment type="catalytic activity">
    <reaction evidence="1">
        <text>O-phospho-L-threonyl-[protein] + H2O = L-threonyl-[protein] + phosphate</text>
        <dbReference type="Rhea" id="RHEA:47004"/>
        <dbReference type="Rhea" id="RHEA-COMP:11060"/>
        <dbReference type="Rhea" id="RHEA-COMP:11605"/>
        <dbReference type="ChEBI" id="CHEBI:15377"/>
        <dbReference type="ChEBI" id="CHEBI:30013"/>
        <dbReference type="ChEBI" id="CHEBI:43474"/>
        <dbReference type="ChEBI" id="CHEBI:61977"/>
        <dbReference type="EC" id="3.1.3.16"/>
    </reaction>
</comment>
<dbReference type="FunFam" id="3.60.40.10:FF:000118">
    <property type="entry name" value="Phosphatase 2C-like domain-containing protein"/>
    <property type="match status" value="1"/>
</dbReference>
<reference evidence="4" key="1">
    <citation type="submission" date="2020-06" db="EMBL/GenBank/DDBJ databases">
        <title>A chromosome-scale genome assembly of Talaromyces rugulosus W13939.</title>
        <authorList>
            <person name="Wang B."/>
            <person name="Guo L."/>
            <person name="Ye K."/>
            <person name="Wang L."/>
        </authorList>
    </citation>
    <scope>NUCLEOTIDE SEQUENCE [LARGE SCALE GENOMIC DNA]</scope>
    <source>
        <strain evidence="4">W13939</strain>
    </source>
</reference>
<dbReference type="InterPro" id="IPR036457">
    <property type="entry name" value="PPM-type-like_dom_sf"/>
</dbReference>
<name>A0A7H8QG82_TALRU</name>
<evidence type="ECO:0000259" key="2">
    <source>
        <dbReference type="PROSITE" id="PS51746"/>
    </source>
</evidence>
<dbReference type="GO" id="GO:0046872">
    <property type="term" value="F:metal ion binding"/>
    <property type="evidence" value="ECO:0007669"/>
    <property type="project" value="UniProtKB-UniRule"/>
</dbReference>
<accession>A0A7H8QG82</accession>
<keyword evidence="1" id="KW-0904">Protein phosphatase</keyword>
<keyword evidence="1" id="KW-0464">Manganese</keyword>
<keyword evidence="1" id="KW-0479">Metal-binding</keyword>
<dbReference type="PANTHER" id="PTHR12320">
    <property type="entry name" value="PROTEIN PHOSPHATASE 2C"/>
    <property type="match status" value="1"/>
</dbReference>
<dbReference type="EMBL" id="CP055898">
    <property type="protein sequence ID" value="QKX52988.1"/>
    <property type="molecule type" value="Genomic_DNA"/>
</dbReference>
<dbReference type="EC" id="3.1.3.16" evidence="1"/>